<evidence type="ECO:0000313" key="2">
    <source>
        <dbReference type="EMBL" id="KAF7293460.1"/>
    </source>
</evidence>
<feature type="coiled-coil region" evidence="1">
    <location>
        <begin position="35"/>
        <end position="62"/>
    </location>
</feature>
<comment type="caution">
    <text evidence="2">The sequence shown here is derived from an EMBL/GenBank/DDBJ whole genome shotgun (WGS) entry which is preliminary data.</text>
</comment>
<name>A0A8H6S783_9AGAR</name>
<sequence length="191" mass="21275">MASQLPHVSETASNPVTGVDQTLLIADNLRLKESCDIMTGECRDLRNELEEARIARTQLQAGYDRLAALHRAQDQTNARLSTQIFKLETEAVHHEKTSSALDLELVALKTQRDRSLTRMTMAIRELASNKALTARKDRALTELDRDLVAIRMQALSVRDALQNLLANIGLAVAEDEDDEEDDVASSDPMEH</sequence>
<dbReference type="RefSeq" id="XP_037215623.1">
    <property type="nucleotide sequence ID" value="XM_037367791.1"/>
</dbReference>
<dbReference type="AlphaFoldDB" id="A0A8H6S783"/>
<reference evidence="2" key="1">
    <citation type="submission" date="2020-05" db="EMBL/GenBank/DDBJ databases">
        <title>Mycena genomes resolve the evolution of fungal bioluminescence.</title>
        <authorList>
            <person name="Tsai I.J."/>
        </authorList>
    </citation>
    <scope>NUCLEOTIDE SEQUENCE</scope>
    <source>
        <strain evidence="2">171206Taipei</strain>
    </source>
</reference>
<evidence type="ECO:0000313" key="3">
    <source>
        <dbReference type="Proteomes" id="UP000636479"/>
    </source>
</evidence>
<keyword evidence="1" id="KW-0175">Coiled coil</keyword>
<accession>A0A8H6S783</accession>
<dbReference type="GeneID" id="59350307"/>
<dbReference type="EMBL" id="JACAZF010000010">
    <property type="protein sequence ID" value="KAF7293460.1"/>
    <property type="molecule type" value="Genomic_DNA"/>
</dbReference>
<keyword evidence="3" id="KW-1185">Reference proteome</keyword>
<evidence type="ECO:0000256" key="1">
    <source>
        <dbReference type="SAM" id="Coils"/>
    </source>
</evidence>
<gene>
    <name evidence="2" type="ORF">MIND_01123700</name>
</gene>
<organism evidence="2 3">
    <name type="scientific">Mycena indigotica</name>
    <dbReference type="NCBI Taxonomy" id="2126181"/>
    <lineage>
        <taxon>Eukaryota</taxon>
        <taxon>Fungi</taxon>
        <taxon>Dikarya</taxon>
        <taxon>Basidiomycota</taxon>
        <taxon>Agaricomycotina</taxon>
        <taxon>Agaricomycetes</taxon>
        <taxon>Agaricomycetidae</taxon>
        <taxon>Agaricales</taxon>
        <taxon>Marasmiineae</taxon>
        <taxon>Mycenaceae</taxon>
        <taxon>Mycena</taxon>
    </lineage>
</organism>
<dbReference type="Proteomes" id="UP000636479">
    <property type="component" value="Unassembled WGS sequence"/>
</dbReference>
<proteinExistence type="predicted"/>
<protein>
    <submittedName>
        <fullName evidence="2">Uncharacterized protein</fullName>
    </submittedName>
</protein>